<comment type="caution">
    <text evidence="8">The sequence shown here is derived from an EMBL/GenBank/DDBJ whole genome shotgun (WGS) entry which is preliminary data.</text>
</comment>
<accession>A0ABP9PHA3</accession>
<dbReference type="Pfam" id="PF16874">
    <property type="entry name" value="Glyco_hydro_36C"/>
    <property type="match status" value="1"/>
</dbReference>
<dbReference type="Gene3D" id="2.70.98.60">
    <property type="entry name" value="alpha-galactosidase from lactobacil brevis"/>
    <property type="match status" value="1"/>
</dbReference>
<dbReference type="SUPFAM" id="SSF51445">
    <property type="entry name" value="(Trans)glycosidases"/>
    <property type="match status" value="1"/>
</dbReference>
<dbReference type="InterPro" id="IPR013785">
    <property type="entry name" value="Aldolase_TIM"/>
</dbReference>
<gene>
    <name evidence="8" type="ORF">GCM10023340_11940</name>
</gene>
<dbReference type="CDD" id="cd14791">
    <property type="entry name" value="GH36"/>
    <property type="match status" value="1"/>
</dbReference>
<comment type="catalytic activity">
    <reaction evidence="1 5">
        <text>Hydrolysis of terminal, non-reducing alpha-D-galactose residues in alpha-D-galactosides, including galactose oligosaccharides, galactomannans and galactolipids.</text>
        <dbReference type="EC" id="3.2.1.22"/>
    </reaction>
</comment>
<dbReference type="Pfam" id="PF16875">
    <property type="entry name" value="Glyco_hydro_36N"/>
    <property type="match status" value="1"/>
</dbReference>
<organism evidence="8 9">
    <name type="scientific">Nocardioides marinquilinus</name>
    <dbReference type="NCBI Taxonomy" id="1210400"/>
    <lineage>
        <taxon>Bacteria</taxon>
        <taxon>Bacillati</taxon>
        <taxon>Actinomycetota</taxon>
        <taxon>Actinomycetes</taxon>
        <taxon>Propionibacteriales</taxon>
        <taxon>Nocardioidaceae</taxon>
        <taxon>Nocardioides</taxon>
    </lineage>
</organism>
<evidence type="ECO:0000259" key="6">
    <source>
        <dbReference type="Pfam" id="PF16874"/>
    </source>
</evidence>
<dbReference type="Gene3D" id="3.20.20.70">
    <property type="entry name" value="Aldolase class I"/>
    <property type="match status" value="1"/>
</dbReference>
<reference evidence="9" key="1">
    <citation type="journal article" date="2019" name="Int. J. Syst. Evol. Microbiol.">
        <title>The Global Catalogue of Microorganisms (GCM) 10K type strain sequencing project: providing services to taxonomists for standard genome sequencing and annotation.</title>
        <authorList>
            <consortium name="The Broad Institute Genomics Platform"/>
            <consortium name="The Broad Institute Genome Sequencing Center for Infectious Disease"/>
            <person name="Wu L."/>
            <person name="Ma J."/>
        </authorList>
    </citation>
    <scope>NUCLEOTIDE SEQUENCE [LARGE SCALE GENOMIC DNA]</scope>
    <source>
        <strain evidence="9">JCM 18459</strain>
    </source>
</reference>
<dbReference type="InterPro" id="IPR031704">
    <property type="entry name" value="Glyco_hydro_36_N"/>
</dbReference>
<keyword evidence="4 5" id="KW-0326">Glycosidase</keyword>
<keyword evidence="9" id="KW-1185">Reference proteome</keyword>
<evidence type="ECO:0000313" key="8">
    <source>
        <dbReference type="EMBL" id="GAA5144316.1"/>
    </source>
</evidence>
<dbReference type="Gene3D" id="2.60.40.1180">
    <property type="entry name" value="Golgi alpha-mannosidase II"/>
    <property type="match status" value="1"/>
</dbReference>
<dbReference type="Pfam" id="PF02065">
    <property type="entry name" value="Melibiase"/>
    <property type="match status" value="1"/>
</dbReference>
<protein>
    <recommendedName>
        <fullName evidence="2 5">Alpha-galactosidase</fullName>
        <ecNumber evidence="2 5">3.2.1.22</ecNumber>
    </recommendedName>
</protein>
<evidence type="ECO:0000313" key="9">
    <source>
        <dbReference type="Proteomes" id="UP001500221"/>
    </source>
</evidence>
<dbReference type="InterPro" id="IPR050985">
    <property type="entry name" value="Alpha-glycosidase_related"/>
</dbReference>
<dbReference type="PANTHER" id="PTHR43053:SF3">
    <property type="entry name" value="ALPHA-GALACTOSIDASE C-RELATED"/>
    <property type="match status" value="1"/>
</dbReference>
<dbReference type="InterPro" id="IPR002252">
    <property type="entry name" value="Glyco_hydro_36"/>
</dbReference>
<feature type="domain" description="Glycosyl hydrolase family 36 N-terminal" evidence="7">
    <location>
        <begin position="9"/>
        <end position="238"/>
    </location>
</feature>
<dbReference type="InterPro" id="IPR038417">
    <property type="entry name" value="Alpga-gal_N_sf"/>
</dbReference>
<proteinExistence type="inferred from homology"/>
<sequence length="689" mass="74495">MLAPSSAGVPVLLHWGAALAEDDDGAELLALHTPAVPHSALDAPRLRGVVGENVTGFTGTPGLTGFRPGSRSVAPRLGEWRWSVADDVVSLAARDDEAGWAVEITLELTPEGLVRQRVAVSNTGDDVLVLDQVRCALPVAARATELLDLTGRWCRERTPQRRPWLVGTHLREGRHGRTGHDATLLLAAGVPGFGFGHGEVWATHVAWSGDHAAYAERTPEGECLLGGGELLAPGEVALEPGGTYVSPDLVGSYAADGLDGVSARLHAWLRRTLPLTTPRPVIVNTWEAAYFDHRLDGPDGLGALVDVAAEVGAERFVLDDGWFRGRRHDRAGLGDWTVDPAVWPQGLHPLAERVRAAGLDLGLWVEPEMVNLDSDLAREHPDWVLRGRRELPPEWRHQQVLDLRVPGAYAHVRDALLALLAEYDIAFLKWDHNRDLIDVGAAVHGQTRAFYALLDELRAAHPSLEIETCASGGGRIDLGVLARTDRVWASDTIDAVERQRIQRWTSLLVPPERLGSHIGGPVAHTTGRRHSVAFRAATALLGHLGLEWDLRDVGADERAEVAAWVSLHKRLRPVVATGRLVRGDHPDPAVVLTGVVAPERDEGWYVVATVDSTVTQSPTPVSLPGLDPDARYRVSDQTPAGHQALGHLGDSWLDGPGHLASGRALRELGVRLPVALPETARVLHAVRVH</sequence>
<dbReference type="EC" id="3.2.1.22" evidence="2 5"/>
<dbReference type="InterPro" id="IPR013780">
    <property type="entry name" value="Glyco_hydro_b"/>
</dbReference>
<dbReference type="InterPro" id="IPR031705">
    <property type="entry name" value="Glyco_hydro_36_C"/>
</dbReference>
<name>A0ABP9PHA3_9ACTN</name>
<dbReference type="PIRSF" id="PIRSF005536">
    <property type="entry name" value="Agal"/>
    <property type="match status" value="1"/>
</dbReference>
<dbReference type="PANTHER" id="PTHR43053">
    <property type="entry name" value="GLYCOSIDASE FAMILY 31"/>
    <property type="match status" value="1"/>
</dbReference>
<evidence type="ECO:0000256" key="5">
    <source>
        <dbReference type="PIRNR" id="PIRNR005536"/>
    </source>
</evidence>
<dbReference type="InterPro" id="IPR017853">
    <property type="entry name" value="GH"/>
</dbReference>
<keyword evidence="3 5" id="KW-0378">Hydrolase</keyword>
<dbReference type="Proteomes" id="UP001500221">
    <property type="component" value="Unassembled WGS sequence"/>
</dbReference>
<evidence type="ECO:0000256" key="1">
    <source>
        <dbReference type="ARBA" id="ARBA00001255"/>
    </source>
</evidence>
<dbReference type="EMBL" id="BAABKG010000001">
    <property type="protein sequence ID" value="GAA5144316.1"/>
    <property type="molecule type" value="Genomic_DNA"/>
</dbReference>
<evidence type="ECO:0000256" key="4">
    <source>
        <dbReference type="ARBA" id="ARBA00023295"/>
    </source>
</evidence>
<evidence type="ECO:0000256" key="2">
    <source>
        <dbReference type="ARBA" id="ARBA00012755"/>
    </source>
</evidence>
<evidence type="ECO:0000259" key="7">
    <source>
        <dbReference type="Pfam" id="PF16875"/>
    </source>
</evidence>
<comment type="similarity">
    <text evidence="5">Belongs to the glycosyl hydrolase.</text>
</comment>
<evidence type="ECO:0000256" key="3">
    <source>
        <dbReference type="ARBA" id="ARBA00022801"/>
    </source>
</evidence>
<feature type="domain" description="Glycosyl hydrolase family 36 C-terminal" evidence="6">
    <location>
        <begin position="594"/>
        <end position="674"/>
    </location>
</feature>
<dbReference type="PRINTS" id="PR00743">
    <property type="entry name" value="GLHYDRLASE36"/>
</dbReference>